<evidence type="ECO:0000313" key="2">
    <source>
        <dbReference type="Proteomes" id="UP000613030"/>
    </source>
</evidence>
<organism evidence="1 2">
    <name type="scientific">Chryseolinea lacunae</name>
    <dbReference type="NCBI Taxonomy" id="2801331"/>
    <lineage>
        <taxon>Bacteria</taxon>
        <taxon>Pseudomonadati</taxon>
        <taxon>Bacteroidota</taxon>
        <taxon>Cytophagia</taxon>
        <taxon>Cytophagales</taxon>
        <taxon>Fulvivirgaceae</taxon>
        <taxon>Chryseolinea</taxon>
    </lineage>
</organism>
<keyword evidence="2" id="KW-1185">Reference proteome</keyword>
<dbReference type="EMBL" id="JAERRB010000002">
    <property type="protein sequence ID" value="MBL0741155.1"/>
    <property type="molecule type" value="Genomic_DNA"/>
</dbReference>
<dbReference type="Gene3D" id="3.40.50.720">
    <property type="entry name" value="NAD(P)-binding Rossmann-like Domain"/>
    <property type="match status" value="1"/>
</dbReference>
<sequence>MDRSSKNIIAIVAGLTQPLEIAIIRQLLQRDALVIVPASNVDIILQIKREVADISTGALVTLVNDPMDYERSKEIADHIQTNYGRIDLVIILSCTTYPALPLTELDYVTWDAMQCDSLSYWFMSARLLLPLMKQHRRGTFIQICNDPVQKAGAPSPLGRIASLLQMEISKELDREVGVYGVYYYHIFSQPENENVDRSKEAAYILGLYQDNNDQTRSLFHTAADHQLANSTVEI</sequence>
<reference evidence="1 2" key="1">
    <citation type="submission" date="2021-01" db="EMBL/GenBank/DDBJ databases">
        <title>Chryseolinea sp. Jin1 Genome sequencing and assembly.</title>
        <authorList>
            <person name="Kim I."/>
        </authorList>
    </citation>
    <scope>NUCLEOTIDE SEQUENCE [LARGE SCALE GENOMIC DNA]</scope>
    <source>
        <strain evidence="1 2">Jin1</strain>
    </source>
</reference>
<evidence type="ECO:0000313" key="1">
    <source>
        <dbReference type="EMBL" id="MBL0741155.1"/>
    </source>
</evidence>
<gene>
    <name evidence="1" type="ORF">JI741_07980</name>
</gene>
<comment type="caution">
    <text evidence="1">The sequence shown here is derived from an EMBL/GenBank/DDBJ whole genome shotgun (WGS) entry which is preliminary data.</text>
</comment>
<dbReference type="RefSeq" id="WP_202008515.1">
    <property type="nucleotide sequence ID" value="NZ_JAERRB010000002.1"/>
</dbReference>
<proteinExistence type="predicted"/>
<dbReference type="InterPro" id="IPR002347">
    <property type="entry name" value="SDR_fam"/>
</dbReference>
<name>A0ABS1KP89_9BACT</name>
<dbReference type="Proteomes" id="UP000613030">
    <property type="component" value="Unassembled WGS sequence"/>
</dbReference>
<dbReference type="SUPFAM" id="SSF51735">
    <property type="entry name" value="NAD(P)-binding Rossmann-fold domains"/>
    <property type="match status" value="1"/>
</dbReference>
<dbReference type="Pfam" id="PF00106">
    <property type="entry name" value="adh_short"/>
    <property type="match status" value="1"/>
</dbReference>
<protein>
    <submittedName>
        <fullName evidence="1">SDR family NAD(P)-dependent oxidoreductase</fullName>
    </submittedName>
</protein>
<accession>A0ABS1KP89</accession>
<dbReference type="InterPro" id="IPR036291">
    <property type="entry name" value="NAD(P)-bd_dom_sf"/>
</dbReference>